<evidence type="ECO:0000313" key="3">
    <source>
        <dbReference type="EMBL" id="KAG9442529.1"/>
    </source>
</evidence>
<organism evidence="3 4">
    <name type="scientific">Aristolochia fimbriata</name>
    <name type="common">White veined hardy Dutchman's pipe vine</name>
    <dbReference type="NCBI Taxonomy" id="158543"/>
    <lineage>
        <taxon>Eukaryota</taxon>
        <taxon>Viridiplantae</taxon>
        <taxon>Streptophyta</taxon>
        <taxon>Embryophyta</taxon>
        <taxon>Tracheophyta</taxon>
        <taxon>Spermatophyta</taxon>
        <taxon>Magnoliopsida</taxon>
        <taxon>Magnoliidae</taxon>
        <taxon>Piperales</taxon>
        <taxon>Aristolochiaceae</taxon>
        <taxon>Aristolochia</taxon>
    </lineage>
</organism>
<dbReference type="AlphaFoldDB" id="A0AAV7E221"/>
<comment type="caution">
    <text evidence="3">The sequence shown here is derived from an EMBL/GenBank/DDBJ whole genome shotgun (WGS) entry which is preliminary data.</text>
</comment>
<feature type="domain" description="DC1" evidence="2">
    <location>
        <begin position="132"/>
        <end position="180"/>
    </location>
</feature>
<gene>
    <name evidence="3" type="ORF">H6P81_018383</name>
</gene>
<protein>
    <recommendedName>
        <fullName evidence="2">DC1 domain-containing protein</fullName>
    </recommendedName>
</protein>
<dbReference type="PANTHER" id="PTHR46288">
    <property type="entry name" value="PHORBOL-ESTER/DAG-TYPE DOMAIN-CONTAINING PROTEIN"/>
    <property type="match status" value="1"/>
</dbReference>
<evidence type="ECO:0000256" key="1">
    <source>
        <dbReference type="ARBA" id="ARBA00022737"/>
    </source>
</evidence>
<keyword evidence="1" id="KW-0677">Repeat</keyword>
<accession>A0AAV7E221</accession>
<dbReference type="Pfam" id="PF03107">
    <property type="entry name" value="C1_2"/>
    <property type="match status" value="3"/>
</dbReference>
<dbReference type="EMBL" id="JAINDJ010000007">
    <property type="protein sequence ID" value="KAG9442529.1"/>
    <property type="molecule type" value="Genomic_DNA"/>
</dbReference>
<dbReference type="Proteomes" id="UP000825729">
    <property type="component" value="Unassembled WGS sequence"/>
</dbReference>
<keyword evidence="4" id="KW-1185">Reference proteome</keyword>
<dbReference type="InterPro" id="IPR004146">
    <property type="entry name" value="DC1"/>
</dbReference>
<evidence type="ECO:0000259" key="2">
    <source>
        <dbReference type="Pfam" id="PF03107"/>
    </source>
</evidence>
<name>A0AAV7E221_ARIFI</name>
<dbReference type="InterPro" id="IPR046349">
    <property type="entry name" value="C1-like_sf"/>
</dbReference>
<proteinExistence type="predicted"/>
<evidence type="ECO:0000313" key="4">
    <source>
        <dbReference type="Proteomes" id="UP000825729"/>
    </source>
</evidence>
<feature type="domain" description="DC1" evidence="2">
    <location>
        <begin position="73"/>
        <end position="121"/>
    </location>
</feature>
<dbReference type="SUPFAM" id="SSF57889">
    <property type="entry name" value="Cysteine-rich domain"/>
    <property type="match status" value="1"/>
</dbReference>
<reference evidence="3 4" key="1">
    <citation type="submission" date="2021-07" db="EMBL/GenBank/DDBJ databases">
        <title>The Aristolochia fimbriata genome: insights into angiosperm evolution, floral development and chemical biosynthesis.</title>
        <authorList>
            <person name="Jiao Y."/>
        </authorList>
    </citation>
    <scope>NUCLEOTIDE SEQUENCE [LARGE SCALE GENOMIC DNA]</scope>
    <source>
        <strain evidence="3">IBCAS-2021</strain>
        <tissue evidence="3">Leaf</tissue>
    </source>
</reference>
<sequence length="314" mass="32586">MAAAADNIQRIIHHFSHEHPLELTKLNQPQQGSAAVCAGCKFRASGVVYACRTCSNHILHITCSKPPKKIIHPSHQHHPLTLFAAPVYPEGVFACNACGRESSGFCYHCDECELDIDIICASLKLSVAHAAHPLHPLELVFSPPYGAGRSFVCDVCKKPGSERWLYRCAAGCDFDAHVACGHMSKLSVSPATLSKPRPVTNLQRLSSPRQSRDVVSFSGGGSPAAVAECASRGVVPYVGGGGPVGVGVAYAGEYSGGMKGGNLVGHMVQGFVEGCGQQVGQAVVQGILGGGSDSGSATSGVVLSSVISSVIGLN</sequence>
<feature type="domain" description="DC1" evidence="2">
    <location>
        <begin position="15"/>
        <end position="63"/>
    </location>
</feature>
<dbReference type="PANTHER" id="PTHR46288:SF80">
    <property type="entry name" value="CYSTEINE_HISTIDINE-RICH C1 DOMAIN FAMILY PROTEIN"/>
    <property type="match status" value="1"/>
</dbReference>